<dbReference type="EMBL" id="UOFJ01000454">
    <property type="protein sequence ID" value="VAW69697.1"/>
    <property type="molecule type" value="Genomic_DNA"/>
</dbReference>
<reference evidence="1" key="1">
    <citation type="submission" date="2018-06" db="EMBL/GenBank/DDBJ databases">
        <authorList>
            <person name="Zhirakovskaya E."/>
        </authorList>
    </citation>
    <scope>NUCLEOTIDE SEQUENCE</scope>
</reference>
<accession>A0A3B0Y275</accession>
<sequence>MLKTSIKTLFCLISLFALNVAIASESQTKPQTEQPTKQLKMENTNQAYTQCIKSIIPTNTLSCTTPLECAEQRIATHFKNEATNLNCIKRHGGPVIVYSYGRLPIRGNHIAAEQLVNR</sequence>
<proteinExistence type="predicted"/>
<name>A0A3B0Y275_9ZZZZ</name>
<organism evidence="1">
    <name type="scientific">hydrothermal vent metagenome</name>
    <dbReference type="NCBI Taxonomy" id="652676"/>
    <lineage>
        <taxon>unclassified sequences</taxon>
        <taxon>metagenomes</taxon>
        <taxon>ecological metagenomes</taxon>
    </lineage>
</organism>
<dbReference type="AlphaFoldDB" id="A0A3B0Y275"/>
<gene>
    <name evidence="1" type="ORF">MNBD_GAMMA10-2454</name>
</gene>
<evidence type="ECO:0000313" key="1">
    <source>
        <dbReference type="EMBL" id="VAW69697.1"/>
    </source>
</evidence>
<protein>
    <submittedName>
        <fullName evidence="1">Uncharacterized protein</fullName>
    </submittedName>
</protein>